<evidence type="ECO:0000313" key="5">
    <source>
        <dbReference type="EMBL" id="KAG6578483.1"/>
    </source>
</evidence>
<dbReference type="AlphaFoldDB" id="A0AAV6MCA6"/>
<gene>
    <name evidence="5" type="ORF">SDJN03_22931</name>
</gene>
<name>A0AAV6MCA6_9ROSI</name>
<keyword evidence="2" id="KW-0812">Transmembrane</keyword>
<dbReference type="PANTHER" id="PTHR34200">
    <property type="entry name" value="DENTIN SIALOPHOSPHOPROTEIN-LIKE ISOFORM X1"/>
    <property type="match status" value="1"/>
</dbReference>
<dbReference type="InterPro" id="IPR056706">
    <property type="entry name" value="DUF7804"/>
</dbReference>
<accession>A0AAV6MCA6</accession>
<feature type="region of interest" description="Disordered" evidence="1">
    <location>
        <begin position="531"/>
        <end position="592"/>
    </location>
</feature>
<dbReference type="Pfam" id="PF25089">
    <property type="entry name" value="DUF7804"/>
    <property type="match status" value="1"/>
</dbReference>
<proteinExistence type="predicted"/>
<evidence type="ECO:0000256" key="1">
    <source>
        <dbReference type="SAM" id="MobiDB-lite"/>
    </source>
</evidence>
<evidence type="ECO:0000259" key="4">
    <source>
        <dbReference type="Pfam" id="PF25089"/>
    </source>
</evidence>
<evidence type="ECO:0000256" key="2">
    <source>
        <dbReference type="SAM" id="Phobius"/>
    </source>
</evidence>
<keyword evidence="2" id="KW-1133">Transmembrane helix</keyword>
<keyword evidence="6" id="KW-1185">Reference proteome</keyword>
<keyword evidence="2" id="KW-0472">Membrane</keyword>
<feature type="compositionally biased region" description="Polar residues" evidence="1">
    <location>
        <begin position="561"/>
        <end position="579"/>
    </location>
</feature>
<dbReference type="Proteomes" id="UP000685013">
    <property type="component" value="Chromosome 15"/>
</dbReference>
<feature type="domain" description="DUF7356" evidence="3">
    <location>
        <begin position="376"/>
        <end position="471"/>
    </location>
</feature>
<feature type="region of interest" description="Disordered" evidence="1">
    <location>
        <begin position="122"/>
        <end position="147"/>
    </location>
</feature>
<reference evidence="5 6" key="1">
    <citation type="journal article" date="2021" name="Hortic Res">
        <title>The domestication of Cucurbita argyrosperma as revealed by the genome of its wild relative.</title>
        <authorList>
            <person name="Barrera-Redondo J."/>
            <person name="Sanchez-de la Vega G."/>
            <person name="Aguirre-Liguori J.A."/>
            <person name="Castellanos-Morales G."/>
            <person name="Gutierrez-Guerrero Y.T."/>
            <person name="Aguirre-Dugua X."/>
            <person name="Aguirre-Planter E."/>
            <person name="Tenaillon M.I."/>
            <person name="Lira-Saade R."/>
            <person name="Eguiarte L.E."/>
        </authorList>
    </citation>
    <scope>NUCLEOTIDE SEQUENCE [LARGE SCALE GENOMIC DNA]</scope>
    <source>
        <strain evidence="5">JBR-2021</strain>
    </source>
</reference>
<feature type="non-terminal residue" evidence="5">
    <location>
        <position position="1"/>
    </location>
</feature>
<organism evidence="5 6">
    <name type="scientific">Cucurbita argyrosperma subsp. sororia</name>
    <dbReference type="NCBI Taxonomy" id="37648"/>
    <lineage>
        <taxon>Eukaryota</taxon>
        <taxon>Viridiplantae</taxon>
        <taxon>Streptophyta</taxon>
        <taxon>Embryophyta</taxon>
        <taxon>Tracheophyta</taxon>
        <taxon>Spermatophyta</taxon>
        <taxon>Magnoliopsida</taxon>
        <taxon>eudicotyledons</taxon>
        <taxon>Gunneridae</taxon>
        <taxon>Pentapetalae</taxon>
        <taxon>rosids</taxon>
        <taxon>fabids</taxon>
        <taxon>Cucurbitales</taxon>
        <taxon>Cucurbitaceae</taxon>
        <taxon>Cucurbiteae</taxon>
        <taxon>Cucurbita</taxon>
    </lineage>
</organism>
<feature type="domain" description="DUF7804" evidence="4">
    <location>
        <begin position="161"/>
        <end position="243"/>
    </location>
</feature>
<sequence>MDMPTWIQNRFDWSEFTEGRGQEAWALLNSMHIPHATTRHSRCLHHAVCFNHNRFQSKSNSKKGRPSSSPSADCSFLVFAYTLQSSRYQMASLGIRCGGNCGVLDRRYVNVHDGCDQKAGPRSLAVSTGGLRKSSSSVSTMKSLQPVNRHVKERTDSNEVISRDKFDEWMKESVVNIVKNLREAPLFLRVYTTDEDGEAARFETEKAVEEDRWPILEKQWKSGSTPTPEGIMFVEELEDEDYEDGESKAWGIVIQGRGVERGAPVCYLLKTSRAAGLGMWCTHFCLKGGRSFAAMNRDLVLVFVFFVLILVSPGSDASLSDRIWNLHLRFSLSKDSPERIAPAPGPSSVINGKLIGGVPISSPTPAIPPFPSSTDGFTLEKCDRNKTCHDLKKMTACLQFAEQAMVEQYLLIQNDGETSLKVNVIVSDAKYKEVQVPEHHAKKVNVSDIPETSTIILDAGNGKCVIHVGSPTKNGSIVKQTSSYVTHLNLISGSYLLFSIILIIGGVWACCKMRTKERHANGIPYQELELAENDSSPTNDLEAAEGWDQGWDDDWDESKPANKSSSDMKENGSNGINSRTSERNGWGNDWDD</sequence>
<protein>
    <submittedName>
        <fullName evidence="5">Uncharacterized protein</fullName>
    </submittedName>
</protein>
<dbReference type="PANTHER" id="PTHR34200:SF2">
    <property type="entry name" value="TRANSMEMBRANE PROTEIN"/>
    <property type="match status" value="1"/>
</dbReference>
<dbReference type="InterPro" id="IPR055780">
    <property type="entry name" value="DUF7356"/>
</dbReference>
<comment type="caution">
    <text evidence="5">The sequence shown here is derived from an EMBL/GenBank/DDBJ whole genome shotgun (WGS) entry which is preliminary data.</text>
</comment>
<evidence type="ECO:0000313" key="6">
    <source>
        <dbReference type="Proteomes" id="UP000685013"/>
    </source>
</evidence>
<feature type="transmembrane region" description="Helical" evidence="2">
    <location>
        <begin position="490"/>
        <end position="511"/>
    </location>
</feature>
<feature type="compositionally biased region" description="Acidic residues" evidence="1">
    <location>
        <begin position="542"/>
        <end position="556"/>
    </location>
</feature>
<evidence type="ECO:0000259" key="3">
    <source>
        <dbReference type="Pfam" id="PF24053"/>
    </source>
</evidence>
<dbReference type="EMBL" id="JAGKQH010000015">
    <property type="protein sequence ID" value="KAG6578483.1"/>
    <property type="molecule type" value="Genomic_DNA"/>
</dbReference>
<dbReference type="Pfam" id="PF24053">
    <property type="entry name" value="DUF7356"/>
    <property type="match status" value="1"/>
</dbReference>